<evidence type="ECO:0000313" key="2">
    <source>
        <dbReference type="Proteomes" id="UP000499080"/>
    </source>
</evidence>
<keyword evidence="2" id="KW-1185">Reference proteome</keyword>
<dbReference type="Proteomes" id="UP000499080">
    <property type="component" value="Unassembled WGS sequence"/>
</dbReference>
<sequence length="120" mass="13618">MLSVPNSVWVDVCHFRLRNDSFGKMISYDSWNIGPVLRNDVSDRLKEEHLLTLFRTCSFTRPLATIPFRKNCPKPTHPEIFPSQVRVICGSGIGSRNILSLVGLFRSRSGLLLGWKLCLS</sequence>
<protein>
    <submittedName>
        <fullName evidence="1">Uncharacterized protein</fullName>
    </submittedName>
</protein>
<name>A0A4Y2UMU2_ARAVE</name>
<accession>A0A4Y2UMU2</accession>
<dbReference type="AlphaFoldDB" id="A0A4Y2UMU2"/>
<evidence type="ECO:0000313" key="1">
    <source>
        <dbReference type="EMBL" id="GBO14188.1"/>
    </source>
</evidence>
<proteinExistence type="predicted"/>
<reference evidence="1 2" key="1">
    <citation type="journal article" date="2019" name="Sci. Rep.">
        <title>Orb-weaving spider Araneus ventricosus genome elucidates the spidroin gene catalogue.</title>
        <authorList>
            <person name="Kono N."/>
            <person name="Nakamura H."/>
            <person name="Ohtoshi R."/>
            <person name="Moran D.A.P."/>
            <person name="Shinohara A."/>
            <person name="Yoshida Y."/>
            <person name="Fujiwara M."/>
            <person name="Mori M."/>
            <person name="Tomita M."/>
            <person name="Arakawa K."/>
        </authorList>
    </citation>
    <scope>NUCLEOTIDE SEQUENCE [LARGE SCALE GENOMIC DNA]</scope>
</reference>
<gene>
    <name evidence="1" type="ORF">AVEN_247137_1</name>
</gene>
<organism evidence="1 2">
    <name type="scientific">Araneus ventricosus</name>
    <name type="common">Orbweaver spider</name>
    <name type="synonym">Epeira ventricosa</name>
    <dbReference type="NCBI Taxonomy" id="182803"/>
    <lineage>
        <taxon>Eukaryota</taxon>
        <taxon>Metazoa</taxon>
        <taxon>Ecdysozoa</taxon>
        <taxon>Arthropoda</taxon>
        <taxon>Chelicerata</taxon>
        <taxon>Arachnida</taxon>
        <taxon>Araneae</taxon>
        <taxon>Araneomorphae</taxon>
        <taxon>Entelegynae</taxon>
        <taxon>Araneoidea</taxon>
        <taxon>Araneidae</taxon>
        <taxon>Araneus</taxon>
    </lineage>
</organism>
<comment type="caution">
    <text evidence="1">The sequence shown here is derived from an EMBL/GenBank/DDBJ whole genome shotgun (WGS) entry which is preliminary data.</text>
</comment>
<dbReference type="EMBL" id="BGPR01038349">
    <property type="protein sequence ID" value="GBO14188.1"/>
    <property type="molecule type" value="Genomic_DNA"/>
</dbReference>